<dbReference type="AlphaFoldDB" id="A0A6H1ZVA7"/>
<proteinExistence type="predicted"/>
<protein>
    <submittedName>
        <fullName evidence="2">Uncharacterized protein</fullName>
    </submittedName>
</protein>
<evidence type="ECO:0000256" key="1">
    <source>
        <dbReference type="SAM" id="Phobius"/>
    </source>
</evidence>
<keyword evidence="1" id="KW-0472">Membrane</keyword>
<evidence type="ECO:0000313" key="2">
    <source>
        <dbReference type="EMBL" id="QJA51448.1"/>
    </source>
</evidence>
<sequence>MATKTNIIIGILILSLISSGVIYVEWSNNAKIRVDNDKATFYVPHDTMPWIWVVAGREYNKLYDGTSLMNRDLSGIKIDTTYTSDTIIIKRTTPFKRGPVIIDTYLFEGGIDNIELFPISHTVEVFNATGKFYQYEVRDLTYDGPTFKLDGKQTYQEFGKNMKVSWWEGYRLGWIYKSGSMYVKSEKIDSDYEKFEVRLFDPVAYGYNLNLFLDGVNADRKYEYYTVANITANASDCTEEVCTICVDIDDGINNLSYDLGNKNYTCGNSSVSFLYNITTLRQNKFNDSTTIKNFTSDESGFIELDNRTDIDSFIFNISSNETSENITIDVDQDNVVDLSLPGQLKLQKLLMPWFYSDDSKVSIVNLTRNTAGTKTIYMNISTSGFEQDGKVENFSFRLDGFNIDDANNFQYQEFYNTTEFVQLGLTNATTYFMWDECNENNSLWAQTDSGTGTFSGSDGDKRNFLSSTSDSCTGGGGSGCTLSGTGWAQEKTINLDIEESSRVMFKVGCSIAAGSASGDCGGGPGDQWVQSSYGTCSYSISGTSDKTIDSYSASGSSTSDTSIYEIIKTNDTLGTWDVYNDGVFERTLTLAEEDIEIKFYGSTGVSGRVDSTCDSGTYVASSATTTLSVYYLNATGVAIPWNGTAYNYSNVTLISEVMYEAPTNIERAFINATETKPTGTTVTYEISNDNGTTWFTTVLDSFTAFSTNGNNLSYRINMTSNNTSLTPVVRNVILEVVPSSVTEVLIDVGADGNNDWNYSETLNTTNSPQYFSTNGSAVRTYISNACSKNSTCYIPSTITFGTGGIIQIREYNLTHTPSSINVTPADVEEFNPINLTFNFSGGEVQLDNLKLDYKGSKNITFFTHWYNNTSFNDTQVMQVKYSKFNVSLAPNISYWEVFPKSKDSKNVTPYGQVNTTPIWNVSSLAYDDPFDVAIFVNESFNSCLEITFSNDSAMDNTTDTLINTSAQWIYSNVSILTDSFGIWNQVSLTNCSSRFYIPFFTFAAICSECVRTSSWETEVNLITE</sequence>
<name>A0A6H1ZVA7_9ZZZZ</name>
<accession>A0A6H1ZVA7</accession>
<gene>
    <name evidence="2" type="ORF">TM448A02144_0003</name>
</gene>
<dbReference type="EMBL" id="MT144264">
    <property type="protein sequence ID" value="QJA51448.1"/>
    <property type="molecule type" value="Genomic_DNA"/>
</dbReference>
<keyword evidence="1" id="KW-1133">Transmembrane helix</keyword>
<keyword evidence="1" id="KW-0812">Transmembrane</keyword>
<organism evidence="2">
    <name type="scientific">viral metagenome</name>
    <dbReference type="NCBI Taxonomy" id="1070528"/>
    <lineage>
        <taxon>unclassified sequences</taxon>
        <taxon>metagenomes</taxon>
        <taxon>organismal metagenomes</taxon>
    </lineage>
</organism>
<feature type="transmembrane region" description="Helical" evidence="1">
    <location>
        <begin position="7"/>
        <end position="26"/>
    </location>
</feature>
<reference evidence="2" key="1">
    <citation type="submission" date="2020-03" db="EMBL/GenBank/DDBJ databases">
        <title>The deep terrestrial virosphere.</title>
        <authorList>
            <person name="Holmfeldt K."/>
            <person name="Nilsson E."/>
            <person name="Simone D."/>
            <person name="Lopez-Fernandez M."/>
            <person name="Wu X."/>
            <person name="de Brujin I."/>
            <person name="Lundin D."/>
            <person name="Andersson A."/>
            <person name="Bertilsson S."/>
            <person name="Dopson M."/>
        </authorList>
    </citation>
    <scope>NUCLEOTIDE SEQUENCE</scope>
    <source>
        <strain evidence="2">TM448A02144</strain>
    </source>
</reference>